<dbReference type="InterPro" id="IPR007481">
    <property type="entry name" value="SspB"/>
</dbReference>
<evidence type="ECO:0000313" key="2">
    <source>
        <dbReference type="Proteomes" id="UP001155604"/>
    </source>
</evidence>
<protein>
    <submittedName>
        <fullName evidence="1">ClpXP protease specificity-enhancing factor SspB</fullName>
    </submittedName>
</protein>
<sequence length="109" mass="12335">MLESTDNARKFYQIYSDIIKASKTPYIIIDTNHYAFSVPESKIDHVKDEITLSIHTAAIRGAHYQNNTLKFHATFDKISTEVIVPITAFKALYAKEDGIGIEFGEDNSH</sequence>
<gene>
    <name evidence="1" type="ORF">NE536_06975</name>
</gene>
<dbReference type="AlphaFoldDB" id="A0A9X3AY05"/>
<dbReference type="PANTHER" id="PTHR37486:SF1">
    <property type="entry name" value="STRINGENT STARVATION PROTEIN B"/>
    <property type="match status" value="1"/>
</dbReference>
<proteinExistence type="predicted"/>
<dbReference type="PANTHER" id="PTHR37486">
    <property type="entry name" value="STRINGENT STARVATION PROTEIN B"/>
    <property type="match status" value="1"/>
</dbReference>
<dbReference type="GO" id="GO:0008233">
    <property type="term" value="F:peptidase activity"/>
    <property type="evidence" value="ECO:0007669"/>
    <property type="project" value="UniProtKB-KW"/>
</dbReference>
<organism evidence="1 2">
    <name type="scientific">Shewanella septentrionalis</name>
    <dbReference type="NCBI Taxonomy" id="2952223"/>
    <lineage>
        <taxon>Bacteria</taxon>
        <taxon>Pseudomonadati</taxon>
        <taxon>Pseudomonadota</taxon>
        <taxon>Gammaproteobacteria</taxon>
        <taxon>Alteromonadales</taxon>
        <taxon>Shewanellaceae</taxon>
        <taxon>Shewanella</taxon>
    </lineage>
</organism>
<dbReference type="InterPro" id="IPR036760">
    <property type="entry name" value="SspB-like_sf"/>
</dbReference>
<dbReference type="SUPFAM" id="SSF101738">
    <property type="entry name" value="SspB-like"/>
    <property type="match status" value="1"/>
</dbReference>
<keyword evidence="1" id="KW-0645">Protease</keyword>
<dbReference type="Pfam" id="PF04386">
    <property type="entry name" value="SspB"/>
    <property type="match status" value="1"/>
</dbReference>
<dbReference type="GO" id="GO:0005840">
    <property type="term" value="C:ribosome"/>
    <property type="evidence" value="ECO:0007669"/>
    <property type="project" value="TreeGrafter"/>
</dbReference>
<dbReference type="GO" id="GO:0005829">
    <property type="term" value="C:cytosol"/>
    <property type="evidence" value="ECO:0007669"/>
    <property type="project" value="TreeGrafter"/>
</dbReference>
<keyword evidence="1" id="KW-0378">Hydrolase</keyword>
<dbReference type="GO" id="GO:0006508">
    <property type="term" value="P:proteolysis"/>
    <property type="evidence" value="ECO:0007669"/>
    <property type="project" value="UniProtKB-KW"/>
</dbReference>
<keyword evidence="2" id="KW-1185">Reference proteome</keyword>
<dbReference type="EMBL" id="JAMTCC010000009">
    <property type="protein sequence ID" value="MCT7945110.1"/>
    <property type="molecule type" value="Genomic_DNA"/>
</dbReference>
<dbReference type="Proteomes" id="UP001155604">
    <property type="component" value="Unassembled WGS sequence"/>
</dbReference>
<name>A0A9X3AY05_9GAMM</name>
<reference evidence="1" key="1">
    <citation type="journal article" date="2023" name="Int. J. Syst. Evol. Microbiol.">
        <title>&lt;i&gt;Shewanella septentrionalis&lt;/i&gt; sp. nov. and &lt;i&gt;Shewanella holmiensis&lt;/i&gt; sp. nov., isolated from Baltic Sea water and sediments.</title>
        <authorList>
            <person name="Martin-Rodriguez A.J."/>
            <person name="Thorell K."/>
            <person name="Joffre E."/>
            <person name="Jensie-Markopoulos S."/>
            <person name="Moore E.R.B."/>
            <person name="Sjoling A."/>
        </authorList>
    </citation>
    <scope>NUCLEOTIDE SEQUENCE</scope>
    <source>
        <strain evidence="1">SP1W3</strain>
    </source>
</reference>
<evidence type="ECO:0000313" key="1">
    <source>
        <dbReference type="EMBL" id="MCT7945110.1"/>
    </source>
</evidence>
<comment type="caution">
    <text evidence="1">The sequence shown here is derived from an EMBL/GenBank/DDBJ whole genome shotgun (WGS) entry which is preliminary data.</text>
</comment>
<dbReference type="Gene3D" id="2.30.30.220">
    <property type="entry name" value="SspB-like"/>
    <property type="match status" value="1"/>
</dbReference>
<dbReference type="GO" id="GO:0045732">
    <property type="term" value="P:positive regulation of protein catabolic process"/>
    <property type="evidence" value="ECO:0007669"/>
    <property type="project" value="TreeGrafter"/>
</dbReference>
<accession>A0A9X3AY05</accession>
<dbReference type="RefSeq" id="WP_261272247.1">
    <property type="nucleotide sequence ID" value="NZ_JAMTCC010000009.1"/>
</dbReference>